<dbReference type="AlphaFoldDB" id="A0A2T0N4U5"/>
<keyword evidence="3" id="KW-0830">Ubiquinone</keyword>
<dbReference type="Proteomes" id="UP000238312">
    <property type="component" value="Unassembled WGS sequence"/>
</dbReference>
<keyword evidence="1" id="KW-0808">Transferase</keyword>
<keyword evidence="3" id="KW-0489">Methyltransferase</keyword>
<dbReference type="GO" id="GO:0000179">
    <property type="term" value="F:rRNA (adenine-N6,N6-)-dimethyltransferase activity"/>
    <property type="evidence" value="ECO:0007669"/>
    <property type="project" value="InterPro"/>
</dbReference>
<dbReference type="PANTHER" id="PTHR43861">
    <property type="entry name" value="TRANS-ACONITATE 2-METHYLTRANSFERASE-RELATED"/>
    <property type="match status" value="1"/>
</dbReference>
<dbReference type="RefSeq" id="WP_106237408.1">
    <property type="nucleotide sequence ID" value="NZ_PVNG01000004.1"/>
</dbReference>
<dbReference type="PROSITE" id="PS01131">
    <property type="entry name" value="RRNA_A_DIMETH"/>
    <property type="match status" value="1"/>
</dbReference>
<evidence type="ECO:0000313" key="3">
    <source>
        <dbReference type="EMBL" id="PRX67391.1"/>
    </source>
</evidence>
<dbReference type="OrthoDB" id="9795634at2"/>
<organism evidence="3 4">
    <name type="scientific">Nonomuraea fuscirosea</name>
    <dbReference type="NCBI Taxonomy" id="1291556"/>
    <lineage>
        <taxon>Bacteria</taxon>
        <taxon>Bacillati</taxon>
        <taxon>Actinomycetota</taxon>
        <taxon>Actinomycetes</taxon>
        <taxon>Streptosporangiales</taxon>
        <taxon>Streptosporangiaceae</taxon>
        <taxon>Nonomuraea</taxon>
    </lineage>
</organism>
<dbReference type="Gene3D" id="3.40.50.150">
    <property type="entry name" value="Vaccinia Virus protein VP39"/>
    <property type="match status" value="1"/>
</dbReference>
<dbReference type="InterPro" id="IPR025714">
    <property type="entry name" value="Methyltranfer_dom"/>
</dbReference>
<dbReference type="Pfam" id="PF13847">
    <property type="entry name" value="Methyltransf_31"/>
    <property type="match status" value="1"/>
</dbReference>
<feature type="domain" description="Methyltransferase" evidence="2">
    <location>
        <begin position="34"/>
        <end position="161"/>
    </location>
</feature>
<name>A0A2T0N4U5_9ACTN</name>
<evidence type="ECO:0000259" key="2">
    <source>
        <dbReference type="Pfam" id="PF13847"/>
    </source>
</evidence>
<gene>
    <name evidence="3" type="ORF">B0I32_104147</name>
</gene>
<comment type="caution">
    <text evidence="3">The sequence shown here is derived from an EMBL/GenBank/DDBJ whole genome shotgun (WGS) entry which is preliminary data.</text>
</comment>
<reference evidence="3 4" key="1">
    <citation type="submission" date="2018-03" db="EMBL/GenBank/DDBJ databases">
        <title>Genomic Encyclopedia of Type Strains, Phase III (KMG-III): the genomes of soil and plant-associated and newly described type strains.</title>
        <authorList>
            <person name="Whitman W."/>
        </authorList>
    </citation>
    <scope>NUCLEOTIDE SEQUENCE [LARGE SCALE GENOMIC DNA]</scope>
    <source>
        <strain evidence="3 4">CGMCC 4.7104</strain>
    </source>
</reference>
<dbReference type="InterPro" id="IPR029063">
    <property type="entry name" value="SAM-dependent_MTases_sf"/>
</dbReference>
<evidence type="ECO:0000256" key="1">
    <source>
        <dbReference type="ARBA" id="ARBA00022679"/>
    </source>
</evidence>
<proteinExistence type="predicted"/>
<evidence type="ECO:0000313" key="4">
    <source>
        <dbReference type="Proteomes" id="UP000238312"/>
    </source>
</evidence>
<protein>
    <submittedName>
        <fullName evidence="3">Ubiquinone/menaquinone biosynthesis C-methylase UbiE</fullName>
    </submittedName>
</protein>
<dbReference type="InterPro" id="IPR020596">
    <property type="entry name" value="rRNA_Ade_Mease_Trfase_CS"/>
</dbReference>
<accession>A0A2T0N4U5</accession>
<dbReference type="EMBL" id="PVNG01000004">
    <property type="protein sequence ID" value="PRX67391.1"/>
    <property type="molecule type" value="Genomic_DNA"/>
</dbReference>
<dbReference type="PANTHER" id="PTHR43861:SF3">
    <property type="entry name" value="PUTATIVE (AFU_ORTHOLOGUE AFUA_2G14390)-RELATED"/>
    <property type="match status" value="1"/>
</dbReference>
<dbReference type="SUPFAM" id="SSF53335">
    <property type="entry name" value="S-adenosyl-L-methionine-dependent methyltransferases"/>
    <property type="match status" value="1"/>
</dbReference>
<dbReference type="CDD" id="cd02440">
    <property type="entry name" value="AdoMet_MTases"/>
    <property type="match status" value="1"/>
</dbReference>
<sequence>MNAVYTHGHHESVLRSHRWRTAANSAAYLLPHLKTHMRLLDIGSGPGTITADLAGLVGHVTASEVDEETLGLARTEVAARGLTNVDFAVADVHALEFPDDTFCVVHAHQVLQHVGDPVRALREMGRVTKPRGYVAARDSDYTAFTWWPRVPALDEWMALYQRIARGNGGEPDAGRRLLSWARQAGFEDVTATSSTWCFADQEDRGWWAGMWAERVLNSAMAERALATGAATQADLRRMSEGWLEWARARDGWLSILHGEIICRVPARD</sequence>
<keyword evidence="4" id="KW-1185">Reference proteome</keyword>